<sequence length="98" mass="11246">MTSKSSLDQMKLRETEKIINESLPTPSTQQNYFPTPTPHTQHPYTGSVEIPSFDEDYIPSEMDISALSDHQMKREALEYLQKNTSDNIIPSSWTRIPC</sequence>
<gene>
    <name evidence="2" type="ORF">O181_006870</name>
</gene>
<protein>
    <submittedName>
        <fullName evidence="2">Uncharacterized protein</fullName>
    </submittedName>
</protein>
<dbReference type="EMBL" id="AVOT02001502">
    <property type="protein sequence ID" value="MBW0467155.1"/>
    <property type="molecule type" value="Genomic_DNA"/>
</dbReference>
<organism evidence="2 3">
    <name type="scientific">Austropuccinia psidii MF-1</name>
    <dbReference type="NCBI Taxonomy" id="1389203"/>
    <lineage>
        <taxon>Eukaryota</taxon>
        <taxon>Fungi</taxon>
        <taxon>Dikarya</taxon>
        <taxon>Basidiomycota</taxon>
        <taxon>Pucciniomycotina</taxon>
        <taxon>Pucciniomycetes</taxon>
        <taxon>Pucciniales</taxon>
        <taxon>Sphaerophragmiaceae</taxon>
        <taxon>Austropuccinia</taxon>
    </lineage>
</organism>
<feature type="region of interest" description="Disordered" evidence="1">
    <location>
        <begin position="18"/>
        <end position="45"/>
    </location>
</feature>
<evidence type="ECO:0000256" key="1">
    <source>
        <dbReference type="SAM" id="MobiDB-lite"/>
    </source>
</evidence>
<feature type="compositionally biased region" description="Polar residues" evidence="1">
    <location>
        <begin position="22"/>
        <end position="33"/>
    </location>
</feature>
<dbReference type="AlphaFoldDB" id="A0A9Q3GHA4"/>
<keyword evidence="3" id="KW-1185">Reference proteome</keyword>
<evidence type="ECO:0000313" key="2">
    <source>
        <dbReference type="EMBL" id="MBW0467155.1"/>
    </source>
</evidence>
<accession>A0A9Q3GHA4</accession>
<reference evidence="2" key="1">
    <citation type="submission" date="2021-03" db="EMBL/GenBank/DDBJ databases">
        <title>Draft genome sequence of rust myrtle Austropuccinia psidii MF-1, a brazilian biotype.</title>
        <authorList>
            <person name="Quecine M.C."/>
            <person name="Pachon D.M.R."/>
            <person name="Bonatelli M.L."/>
            <person name="Correr F.H."/>
            <person name="Franceschini L.M."/>
            <person name="Leite T.F."/>
            <person name="Margarido G.R.A."/>
            <person name="Almeida C.A."/>
            <person name="Ferrarezi J.A."/>
            <person name="Labate C.A."/>
        </authorList>
    </citation>
    <scope>NUCLEOTIDE SEQUENCE</scope>
    <source>
        <strain evidence="2">MF-1</strain>
    </source>
</reference>
<evidence type="ECO:0000313" key="3">
    <source>
        <dbReference type="Proteomes" id="UP000765509"/>
    </source>
</evidence>
<name>A0A9Q3GHA4_9BASI</name>
<dbReference type="Proteomes" id="UP000765509">
    <property type="component" value="Unassembled WGS sequence"/>
</dbReference>
<proteinExistence type="predicted"/>
<comment type="caution">
    <text evidence="2">The sequence shown here is derived from an EMBL/GenBank/DDBJ whole genome shotgun (WGS) entry which is preliminary data.</text>
</comment>